<evidence type="ECO:0000313" key="2">
    <source>
        <dbReference type="Proteomes" id="UP000798662"/>
    </source>
</evidence>
<accession>A0ACC3CE02</accession>
<sequence length="769" mass="78981">MARVTVLVAAAAAAAAAVATSALGATLQEATDTGVAFLADRCAAQQPLLVALADAVGSGDAAAARAAYVASRPPYEEIEVLATNEALGTLDARIDARPYAFDGGEDDPEWAGFHRVERDLYRDGNLTAAAASTAALRIAVDELCVALTNNTAGVTPTESLDGQVALAFEVAAKKVSSEEETWSDASLLIFKHNYRGIWGLFTPFKEAGLAPATAAEVDSAYEALLAAYAAVDPAGVAAAAVPARPYSAVTVAERAALMNATYVFAASLRDARDALLSEESPTPAPASSRMEGVSTPAVVRDEAYADETAAGVAAFAAQCQEQQRVLVPLRTALAAGDMSGARAAYAAGRGPYEQIETLAAAFEEEDTAIDARPDAFEYGELDPEWGGIHAVERALYRDEDVPAALAALDGVDAAVASLCTKLENDLSLFSATTTWEGMLALSLEVPAKKISSEEETWSDLSLMIFRENAKGIRALYAPFAPRLSAPVRGAVNASLDAIQALWGTLDAGNDWDTGVNFRAFANTTIAERGSIHTAFMTLHRSLQRGAAEVIVAATPKPSPGASPAASPTGAPATSPTATPVPADDGGTCFPSSATVELEGGATVAMADLSIGDRIRTAGGSFSPVYIFSHADPSVVAEFVQLTTASGHTLRATSSHYLPVGGGLVAAGSVTVGTWLTLAGGRTSPVTAVATVVATGLYNPHTLDGSLLLVDGVATSTYTTSVSPGVAAALLAPLRAAYAVVGWSTEALSGGSPLWRLLPHGRAVVGVEEL</sequence>
<protein>
    <submittedName>
        <fullName evidence="1">Uncharacterized protein</fullName>
    </submittedName>
</protein>
<name>A0ACC3CE02_PYRYE</name>
<gene>
    <name evidence="1" type="ORF">I4F81_010804</name>
</gene>
<dbReference type="EMBL" id="CM020620">
    <property type="protein sequence ID" value="KAK1868315.1"/>
    <property type="molecule type" value="Genomic_DNA"/>
</dbReference>
<comment type="caution">
    <text evidence="1">The sequence shown here is derived from an EMBL/GenBank/DDBJ whole genome shotgun (WGS) entry which is preliminary data.</text>
</comment>
<proteinExistence type="predicted"/>
<keyword evidence="2" id="KW-1185">Reference proteome</keyword>
<reference evidence="1" key="1">
    <citation type="submission" date="2019-11" db="EMBL/GenBank/DDBJ databases">
        <title>Nori genome reveals adaptations in red seaweeds to the harsh intertidal environment.</title>
        <authorList>
            <person name="Wang D."/>
            <person name="Mao Y."/>
        </authorList>
    </citation>
    <scope>NUCLEOTIDE SEQUENCE</scope>
    <source>
        <tissue evidence="1">Gametophyte</tissue>
    </source>
</reference>
<evidence type="ECO:0000313" key="1">
    <source>
        <dbReference type="EMBL" id="KAK1868315.1"/>
    </source>
</evidence>
<organism evidence="1 2">
    <name type="scientific">Pyropia yezoensis</name>
    <name type="common">Susabi-nori</name>
    <name type="synonym">Porphyra yezoensis</name>
    <dbReference type="NCBI Taxonomy" id="2788"/>
    <lineage>
        <taxon>Eukaryota</taxon>
        <taxon>Rhodophyta</taxon>
        <taxon>Bangiophyceae</taxon>
        <taxon>Bangiales</taxon>
        <taxon>Bangiaceae</taxon>
        <taxon>Pyropia</taxon>
    </lineage>
</organism>
<dbReference type="Proteomes" id="UP000798662">
    <property type="component" value="Chromosome 3"/>
</dbReference>